<evidence type="ECO:0000313" key="2">
    <source>
        <dbReference type="Proteomes" id="UP000823405"/>
    </source>
</evidence>
<name>A0A9P6ULP5_9FUNG</name>
<gene>
    <name evidence="1" type="ORF">BGZ97_012498</name>
</gene>
<evidence type="ECO:0000313" key="1">
    <source>
        <dbReference type="EMBL" id="KAG0310535.1"/>
    </source>
</evidence>
<comment type="caution">
    <text evidence="1">The sequence shown here is derived from an EMBL/GenBank/DDBJ whole genome shotgun (WGS) entry which is preliminary data.</text>
</comment>
<dbReference type="EMBL" id="JAAAIN010000826">
    <property type="protein sequence ID" value="KAG0310535.1"/>
    <property type="molecule type" value="Genomic_DNA"/>
</dbReference>
<accession>A0A9P6ULP5</accession>
<dbReference type="Proteomes" id="UP000823405">
    <property type="component" value="Unassembled WGS sequence"/>
</dbReference>
<dbReference type="AlphaFoldDB" id="A0A9P6ULP5"/>
<sequence length="219" mass="24236">MTRFESLQIQHRNKGNVDVWFGQYGGNHTSHGVRTAVESALRSSTSKNNHRSYNAGDASFPAPEAPRVVMDQLDIKTKSGDVFLIDAMVANTLKVISEQGGIVGQVTANKRIEMESKLRIILALKSNSTSDLELKVSAETVAQVSMESPYYGHMSLTTWASFFRPELFFSPEYTFVQQTRTMQTLTGYFSYPDANGTKPSGLLPKVRIGGERASFTLGR</sequence>
<proteinExistence type="predicted"/>
<dbReference type="OrthoDB" id="2445598at2759"/>
<keyword evidence="2" id="KW-1185">Reference proteome</keyword>
<reference evidence="1" key="1">
    <citation type="journal article" date="2020" name="Fungal Divers.">
        <title>Resolving the Mortierellaceae phylogeny through synthesis of multi-gene phylogenetics and phylogenomics.</title>
        <authorList>
            <person name="Vandepol N."/>
            <person name="Liber J."/>
            <person name="Desiro A."/>
            <person name="Na H."/>
            <person name="Kennedy M."/>
            <person name="Barry K."/>
            <person name="Grigoriev I.V."/>
            <person name="Miller A.N."/>
            <person name="O'Donnell K."/>
            <person name="Stajich J.E."/>
            <person name="Bonito G."/>
        </authorList>
    </citation>
    <scope>NUCLEOTIDE SEQUENCE</scope>
    <source>
        <strain evidence="1">NVP60</strain>
    </source>
</reference>
<protein>
    <submittedName>
        <fullName evidence="1">Uncharacterized protein</fullName>
    </submittedName>
</protein>
<organism evidence="1 2">
    <name type="scientific">Linnemannia gamsii</name>
    <dbReference type="NCBI Taxonomy" id="64522"/>
    <lineage>
        <taxon>Eukaryota</taxon>
        <taxon>Fungi</taxon>
        <taxon>Fungi incertae sedis</taxon>
        <taxon>Mucoromycota</taxon>
        <taxon>Mortierellomycotina</taxon>
        <taxon>Mortierellomycetes</taxon>
        <taxon>Mortierellales</taxon>
        <taxon>Mortierellaceae</taxon>
        <taxon>Linnemannia</taxon>
    </lineage>
</organism>